<evidence type="ECO:0000313" key="4">
    <source>
        <dbReference type="Proteomes" id="UP000307968"/>
    </source>
</evidence>
<dbReference type="AlphaFoldDB" id="A0A126VHP2"/>
<dbReference type="EMBL" id="LR590463">
    <property type="protein sequence ID" value="VTP64785.1"/>
    <property type="molecule type" value="Genomic_DNA"/>
</dbReference>
<dbReference type="KEGG" id="srz:AXX16_2130"/>
<dbReference type="RefSeq" id="WP_156484020.1">
    <property type="nucleotide sequence ID" value="NZ_CAMIPJ010000001.1"/>
</dbReference>
<sequence length="55" mass="6299">MKRLLAFWRFGRGTQAEPQQRGQDGDSAALLDTMLATSQLYGFEFHPSLLRHYGK</sequence>
<accession>A0A126VHP2</accession>
<evidence type="ECO:0000313" key="3">
    <source>
        <dbReference type="Proteomes" id="UP000271603"/>
    </source>
</evidence>
<dbReference type="GeneID" id="61766559"/>
<name>A0A126VHP2_SERRU</name>
<gene>
    <name evidence="2" type="ORF">NCTC12971_03737</name>
    <name evidence="1" type="ORF">NCTC9419_00409</name>
</gene>
<protein>
    <submittedName>
        <fullName evidence="1">Uncharacterized protein</fullName>
    </submittedName>
</protein>
<dbReference type="Proteomes" id="UP000271603">
    <property type="component" value="Chromosome"/>
</dbReference>
<evidence type="ECO:0000313" key="2">
    <source>
        <dbReference type="EMBL" id="VTP64785.1"/>
    </source>
</evidence>
<evidence type="ECO:0000313" key="1">
    <source>
        <dbReference type="EMBL" id="VEA68385.1"/>
    </source>
</evidence>
<proteinExistence type="predicted"/>
<organism evidence="1 3">
    <name type="scientific">Serratia rubidaea</name>
    <name type="common">Serratia marinorubra</name>
    <dbReference type="NCBI Taxonomy" id="61652"/>
    <lineage>
        <taxon>Bacteria</taxon>
        <taxon>Pseudomonadati</taxon>
        <taxon>Pseudomonadota</taxon>
        <taxon>Gammaproteobacteria</taxon>
        <taxon>Enterobacterales</taxon>
        <taxon>Yersiniaceae</taxon>
        <taxon>Serratia</taxon>
    </lineage>
</organism>
<dbReference type="EMBL" id="LR134155">
    <property type="protein sequence ID" value="VEA68385.1"/>
    <property type="molecule type" value="Genomic_DNA"/>
</dbReference>
<reference evidence="1 3" key="1">
    <citation type="submission" date="2018-12" db="EMBL/GenBank/DDBJ databases">
        <authorList>
            <consortium name="Pathogen Informatics"/>
        </authorList>
    </citation>
    <scope>NUCLEOTIDE SEQUENCE [LARGE SCALE GENOMIC DNA]</scope>
    <source>
        <strain evidence="2 4">NCTC12971</strain>
        <strain evidence="1 3">NCTC9419</strain>
    </source>
</reference>
<dbReference type="Proteomes" id="UP000307968">
    <property type="component" value="Chromosome"/>
</dbReference>